<dbReference type="Proteomes" id="UP001324427">
    <property type="component" value="Unassembled WGS sequence"/>
</dbReference>
<evidence type="ECO:0000313" key="1">
    <source>
        <dbReference type="EMBL" id="KAK4543820.1"/>
    </source>
</evidence>
<dbReference type="AlphaFoldDB" id="A0AAV9JF44"/>
<reference evidence="1 2" key="1">
    <citation type="submission" date="2021-11" db="EMBL/GenBank/DDBJ databases">
        <title>Black yeast isolated from Biological Soil Crust.</title>
        <authorList>
            <person name="Kurbessoian T."/>
        </authorList>
    </citation>
    <scope>NUCLEOTIDE SEQUENCE [LARGE SCALE GENOMIC DNA]</scope>
    <source>
        <strain evidence="1 2">CCFEE 5522</strain>
    </source>
</reference>
<protein>
    <submittedName>
        <fullName evidence="1">Uncharacterized protein</fullName>
    </submittedName>
</protein>
<dbReference type="EMBL" id="JAVFHQ010000029">
    <property type="protein sequence ID" value="KAK4543820.1"/>
    <property type="molecule type" value="Genomic_DNA"/>
</dbReference>
<proteinExistence type="predicted"/>
<gene>
    <name evidence="1" type="ORF">LTR36_004853</name>
</gene>
<name>A0AAV9JF44_9PEZI</name>
<sequence>MRPLRADAHLHAIGLEQMLEASVVFIDALLDTVVRTGRSDPSRQFCSLDAWLSRLPASLLPRLVHLELRLYFGSRHWISRYLYRRSLDERAAELMARLPQIFPALKTLQVTTDMAMVPAAPEPLEVELIDQHCAKLVEVIDAVRSYSGLSERYVGNVNWDQRGRVVDMTAFSSLAVAQTMMLESHRASVFVV</sequence>
<organism evidence="1 2">
    <name type="scientific">Oleoguttula mirabilis</name>
    <dbReference type="NCBI Taxonomy" id="1507867"/>
    <lineage>
        <taxon>Eukaryota</taxon>
        <taxon>Fungi</taxon>
        <taxon>Dikarya</taxon>
        <taxon>Ascomycota</taxon>
        <taxon>Pezizomycotina</taxon>
        <taxon>Dothideomycetes</taxon>
        <taxon>Dothideomycetidae</taxon>
        <taxon>Mycosphaerellales</taxon>
        <taxon>Teratosphaeriaceae</taxon>
        <taxon>Oleoguttula</taxon>
    </lineage>
</organism>
<keyword evidence="2" id="KW-1185">Reference proteome</keyword>
<comment type="caution">
    <text evidence="1">The sequence shown here is derived from an EMBL/GenBank/DDBJ whole genome shotgun (WGS) entry which is preliminary data.</text>
</comment>
<evidence type="ECO:0000313" key="2">
    <source>
        <dbReference type="Proteomes" id="UP001324427"/>
    </source>
</evidence>
<accession>A0AAV9JF44</accession>